<evidence type="ECO:0000313" key="2">
    <source>
        <dbReference type="EMBL" id="GCF08507.1"/>
    </source>
</evidence>
<comment type="caution">
    <text evidence="2">The sequence shown here is derived from an EMBL/GenBank/DDBJ whole genome shotgun (WGS) entry which is preliminary data.</text>
</comment>
<keyword evidence="3" id="KW-1185">Reference proteome</keyword>
<dbReference type="Proteomes" id="UP000322530">
    <property type="component" value="Unassembled WGS sequence"/>
</dbReference>
<evidence type="ECO:0000313" key="3">
    <source>
        <dbReference type="Proteomes" id="UP000322530"/>
    </source>
</evidence>
<dbReference type="EMBL" id="BIXY01000025">
    <property type="protein sequence ID" value="GCF08507.1"/>
    <property type="molecule type" value="Genomic_DNA"/>
</dbReference>
<dbReference type="AlphaFoldDB" id="A0A5A5TAX4"/>
<gene>
    <name evidence="2" type="ORF">KDI_20710</name>
</gene>
<organism evidence="2 3">
    <name type="scientific">Dictyobacter arantiisoli</name>
    <dbReference type="NCBI Taxonomy" id="2014874"/>
    <lineage>
        <taxon>Bacteria</taxon>
        <taxon>Bacillati</taxon>
        <taxon>Chloroflexota</taxon>
        <taxon>Ktedonobacteria</taxon>
        <taxon>Ktedonobacterales</taxon>
        <taxon>Dictyobacteraceae</taxon>
        <taxon>Dictyobacter</taxon>
    </lineage>
</organism>
<dbReference type="PROSITE" id="PS51257">
    <property type="entry name" value="PROKAR_LIPOPROTEIN"/>
    <property type="match status" value="1"/>
</dbReference>
<keyword evidence="1" id="KW-0732">Signal</keyword>
<sequence length="306" mass="33396">MTASYRYGKHNIFFLFCCSILFLLTGCGSNGPNTATPMKNTASTITVNAQSIYCPDRTAIKQPSNNLVLKTDQTQYDSGEIQQIKAYVQKAAVGNISQNGIAHPETMPAALEWMYGTTTGGTAQNGCSMTLTLVNSSNQPFLFHNITVREIQTPVKNDAVYHLLDYCSLGALNPTTCTPPTCTQCGAGGGDTPSRIYTCEDTILLKNTATTFVGTTMNTDNQPLCTDTYLNPQDTLVATIHISSQQNFIYNITATASIQLPDGNKDYPILQKTAIAFAKPEQMSCYQLRNNLFYLIPLNAPNSWCL</sequence>
<dbReference type="RefSeq" id="WP_149401490.1">
    <property type="nucleotide sequence ID" value="NZ_BIXY01000025.1"/>
</dbReference>
<accession>A0A5A5TAX4</accession>
<name>A0A5A5TAX4_9CHLR</name>
<protein>
    <recommendedName>
        <fullName evidence="4">Lipoprotein</fullName>
    </recommendedName>
</protein>
<feature type="chain" id="PRO_5022847318" description="Lipoprotein" evidence="1">
    <location>
        <begin position="36"/>
        <end position="306"/>
    </location>
</feature>
<reference evidence="2 3" key="1">
    <citation type="submission" date="2019-01" db="EMBL/GenBank/DDBJ databases">
        <title>Draft genome sequence of Dictyobacter sp. Uno17.</title>
        <authorList>
            <person name="Wang C.M."/>
            <person name="Zheng Y."/>
            <person name="Sakai Y."/>
            <person name="Abe K."/>
            <person name="Yokota A."/>
            <person name="Yabe S."/>
        </authorList>
    </citation>
    <scope>NUCLEOTIDE SEQUENCE [LARGE SCALE GENOMIC DNA]</scope>
    <source>
        <strain evidence="2 3">Uno17</strain>
    </source>
</reference>
<feature type="signal peptide" evidence="1">
    <location>
        <begin position="1"/>
        <end position="35"/>
    </location>
</feature>
<proteinExistence type="predicted"/>
<evidence type="ECO:0000256" key="1">
    <source>
        <dbReference type="SAM" id="SignalP"/>
    </source>
</evidence>
<evidence type="ECO:0008006" key="4">
    <source>
        <dbReference type="Google" id="ProtNLM"/>
    </source>
</evidence>